<dbReference type="AlphaFoldDB" id="A0A382HPB0"/>
<dbReference type="Gene3D" id="2.160.20.10">
    <property type="entry name" value="Single-stranded right-handed beta-helix, Pectin lyase-like"/>
    <property type="match status" value="1"/>
</dbReference>
<dbReference type="InterPro" id="IPR012334">
    <property type="entry name" value="Pectin_lyas_fold"/>
</dbReference>
<gene>
    <name evidence="1" type="ORF">METZ01_LOCUS241337</name>
</gene>
<proteinExistence type="predicted"/>
<accession>A0A382HPB0</accession>
<sequence length="312" mass="34624">MTNLIINMSFRLFCLSTLLLAGVASVFGREWPVSSAQDISEVLPKLKPGDEVVMKQGRWHDQQIRFTAKGTLLQPIVLKAQKPGKTRLTGYSLLKIYGRHLVIDGLLFTDGHIDSSRSVIRLGEDTLHCRLTNTAIIDYAPPNKKAKSAWVHILGLHNRVDHCFFSGKSNLGVVLSINFSVNQPNYHRIEHNYFGPRPYLGINGCETIRIGDSTQSSQISRTTVAHNLFEGCSGEAEIITNKSCENYFQSNTFRKCQGALTLRHGDRSVVEGNFFLGEGEKSTGGVRVIGEGHRIWNNYFCDLTGSGARAAL</sequence>
<protein>
    <recommendedName>
        <fullName evidence="2">Right handed beta helix domain-containing protein</fullName>
    </recommendedName>
</protein>
<dbReference type="EMBL" id="UINC01062153">
    <property type="protein sequence ID" value="SVB88483.1"/>
    <property type="molecule type" value="Genomic_DNA"/>
</dbReference>
<dbReference type="CDD" id="cd14251">
    <property type="entry name" value="PL-6"/>
    <property type="match status" value="1"/>
</dbReference>
<name>A0A382HPB0_9ZZZZ</name>
<dbReference type="InterPro" id="IPR039513">
    <property type="entry name" value="PL-6"/>
</dbReference>
<dbReference type="Pfam" id="PF14592">
    <property type="entry name" value="Chondroitinas_B"/>
    <property type="match status" value="1"/>
</dbReference>
<organism evidence="1">
    <name type="scientific">marine metagenome</name>
    <dbReference type="NCBI Taxonomy" id="408172"/>
    <lineage>
        <taxon>unclassified sequences</taxon>
        <taxon>metagenomes</taxon>
        <taxon>ecological metagenomes</taxon>
    </lineage>
</organism>
<feature type="non-terminal residue" evidence="1">
    <location>
        <position position="312"/>
    </location>
</feature>
<evidence type="ECO:0008006" key="2">
    <source>
        <dbReference type="Google" id="ProtNLM"/>
    </source>
</evidence>
<dbReference type="InterPro" id="IPR011050">
    <property type="entry name" value="Pectin_lyase_fold/virulence"/>
</dbReference>
<reference evidence="1" key="1">
    <citation type="submission" date="2018-05" db="EMBL/GenBank/DDBJ databases">
        <authorList>
            <person name="Lanie J.A."/>
            <person name="Ng W.-L."/>
            <person name="Kazmierczak K.M."/>
            <person name="Andrzejewski T.M."/>
            <person name="Davidsen T.M."/>
            <person name="Wayne K.J."/>
            <person name="Tettelin H."/>
            <person name="Glass J.I."/>
            <person name="Rusch D."/>
            <person name="Podicherti R."/>
            <person name="Tsui H.-C.T."/>
            <person name="Winkler M.E."/>
        </authorList>
    </citation>
    <scope>NUCLEOTIDE SEQUENCE</scope>
</reference>
<evidence type="ECO:0000313" key="1">
    <source>
        <dbReference type="EMBL" id="SVB88483.1"/>
    </source>
</evidence>
<dbReference type="SUPFAM" id="SSF51126">
    <property type="entry name" value="Pectin lyase-like"/>
    <property type="match status" value="1"/>
</dbReference>